<keyword evidence="4" id="KW-1185">Reference proteome</keyword>
<feature type="compositionally biased region" description="Pro residues" evidence="1">
    <location>
        <begin position="147"/>
        <end position="170"/>
    </location>
</feature>
<accession>A0A101TTM9</accession>
<dbReference type="OrthoDB" id="3874249at2"/>
<feature type="transmembrane region" description="Helical" evidence="2">
    <location>
        <begin position="20"/>
        <end position="43"/>
    </location>
</feature>
<dbReference type="STRING" id="661399.AQJ67_28440"/>
<keyword evidence="2" id="KW-0812">Transmembrane</keyword>
<dbReference type="EMBL" id="LMWY01000037">
    <property type="protein sequence ID" value="KUN98274.1"/>
    <property type="molecule type" value="Genomic_DNA"/>
</dbReference>
<name>A0A101TTM9_9ACTN</name>
<dbReference type="Proteomes" id="UP000053429">
    <property type="component" value="Unassembled WGS sequence"/>
</dbReference>
<sequence>MQGHGYTQPVKQPPPTGWLVFLRVFFVVISVLSFGLLTWTMMLRLAIVTRKPLDWVLFAASIVVEFGGLIMMGMEPGDEIHTAGGWTGLALVLGGIVAAIAYYLSADIRHFHPLRYPGYGPQRPPVAAPAYGYPQPPSPYTTTTAPQTPPPPRTPAPHTPIPSTPIPSTPAPRDAAPHTPAPRTPAPHTPVPPPPQRPAPARIDQVRAELDELSDYLRQHDGRQDGNHEGGR</sequence>
<feature type="compositionally biased region" description="Basic and acidic residues" evidence="1">
    <location>
        <begin position="204"/>
        <end position="232"/>
    </location>
</feature>
<feature type="transmembrane region" description="Helical" evidence="2">
    <location>
        <begin position="86"/>
        <end position="105"/>
    </location>
</feature>
<protein>
    <recommendedName>
        <fullName evidence="5">Integral membrane protein</fullName>
    </recommendedName>
</protein>
<evidence type="ECO:0000313" key="4">
    <source>
        <dbReference type="Proteomes" id="UP000053429"/>
    </source>
</evidence>
<keyword evidence="2" id="KW-0472">Membrane</keyword>
<feature type="compositionally biased region" description="Pro residues" evidence="1">
    <location>
        <begin position="179"/>
        <end position="198"/>
    </location>
</feature>
<evidence type="ECO:0000256" key="1">
    <source>
        <dbReference type="SAM" id="MobiDB-lite"/>
    </source>
</evidence>
<proteinExistence type="predicted"/>
<feature type="region of interest" description="Disordered" evidence="1">
    <location>
        <begin position="126"/>
        <end position="232"/>
    </location>
</feature>
<evidence type="ECO:0000313" key="3">
    <source>
        <dbReference type="EMBL" id="KUN98274.1"/>
    </source>
</evidence>
<comment type="caution">
    <text evidence="3">The sequence shown here is derived from an EMBL/GenBank/DDBJ whole genome shotgun (WGS) entry which is preliminary data.</text>
</comment>
<organism evidence="3 4">
    <name type="scientific">Streptomyces caeruleatus</name>
    <dbReference type="NCBI Taxonomy" id="661399"/>
    <lineage>
        <taxon>Bacteria</taxon>
        <taxon>Bacillati</taxon>
        <taxon>Actinomycetota</taxon>
        <taxon>Actinomycetes</taxon>
        <taxon>Kitasatosporales</taxon>
        <taxon>Streptomycetaceae</taxon>
        <taxon>Streptomyces</taxon>
    </lineage>
</organism>
<reference evidence="3 4" key="1">
    <citation type="submission" date="2015-10" db="EMBL/GenBank/DDBJ databases">
        <title>Draft genome sequence of Streptomyces caeruleatus NRRL B-24802, type strain for the species Streptomyces caeruleatus.</title>
        <authorList>
            <person name="Ruckert C."/>
            <person name="Winkler A."/>
            <person name="Kalinowski J."/>
            <person name="Kampfer P."/>
            <person name="Glaeser S."/>
        </authorList>
    </citation>
    <scope>NUCLEOTIDE SEQUENCE [LARGE SCALE GENOMIC DNA]</scope>
    <source>
        <strain evidence="3 4">NRRL B-24802</strain>
    </source>
</reference>
<keyword evidence="2" id="KW-1133">Transmembrane helix</keyword>
<gene>
    <name evidence="3" type="ORF">AQJ67_28440</name>
</gene>
<evidence type="ECO:0000256" key="2">
    <source>
        <dbReference type="SAM" id="Phobius"/>
    </source>
</evidence>
<dbReference type="AlphaFoldDB" id="A0A101TTM9"/>
<feature type="transmembrane region" description="Helical" evidence="2">
    <location>
        <begin position="55"/>
        <end position="74"/>
    </location>
</feature>
<evidence type="ECO:0008006" key="5">
    <source>
        <dbReference type="Google" id="ProtNLM"/>
    </source>
</evidence>